<reference evidence="3" key="1">
    <citation type="journal article" date="2021" name="PeerJ">
        <title>Extensive microbial diversity within the chicken gut microbiome revealed by metagenomics and culture.</title>
        <authorList>
            <person name="Gilroy R."/>
            <person name="Ravi A."/>
            <person name="Getino M."/>
            <person name="Pursley I."/>
            <person name="Horton D.L."/>
            <person name="Alikhan N.F."/>
            <person name="Baker D."/>
            <person name="Gharbi K."/>
            <person name="Hall N."/>
            <person name="Watson M."/>
            <person name="Adriaenssens E.M."/>
            <person name="Foster-Nyarko E."/>
            <person name="Jarju S."/>
            <person name="Secka A."/>
            <person name="Antonio M."/>
            <person name="Oren A."/>
            <person name="Chaudhuri R.R."/>
            <person name="La Ragione R."/>
            <person name="Hildebrand F."/>
            <person name="Pallen M.J."/>
        </authorList>
    </citation>
    <scope>NUCLEOTIDE SEQUENCE</scope>
    <source>
        <strain evidence="3">ChiBcec21-2208</strain>
    </source>
</reference>
<evidence type="ECO:0000313" key="4">
    <source>
        <dbReference type="Proteomes" id="UP000782880"/>
    </source>
</evidence>
<gene>
    <name evidence="3" type="ORF">K8V20_01625</name>
</gene>
<protein>
    <submittedName>
        <fullName evidence="3">Uncharacterized protein</fullName>
    </submittedName>
</protein>
<accession>A0A921IID5</accession>
<evidence type="ECO:0000256" key="1">
    <source>
        <dbReference type="SAM" id="MobiDB-lite"/>
    </source>
</evidence>
<proteinExistence type="predicted"/>
<organism evidence="3 4">
    <name type="scientific">Subdoligranulum variabile</name>
    <dbReference type="NCBI Taxonomy" id="214851"/>
    <lineage>
        <taxon>Bacteria</taxon>
        <taxon>Bacillati</taxon>
        <taxon>Bacillota</taxon>
        <taxon>Clostridia</taxon>
        <taxon>Eubacteriales</taxon>
        <taxon>Oscillospiraceae</taxon>
        <taxon>Subdoligranulum</taxon>
    </lineage>
</organism>
<dbReference type="Proteomes" id="UP000782880">
    <property type="component" value="Unassembled WGS sequence"/>
</dbReference>
<keyword evidence="2" id="KW-0812">Transmembrane</keyword>
<sequence length="250" mass="27819">MAWVTKSTDEQYTPEPPPREYTKKEKAANWWHYHKMIVAVVAIIIVLIAWIAHDMLSQVDPDLQVAYVGPASMPTDTAEALQEALTPYCTDRNGDGEVIVQVKQFNVSYDSENDNTDPYMQMAGLTQLSAELADGSDLYIYLLADPAGFQEQTMALRYLDGTLPPDGEAGDWQKMVYRWTDCPVLTGLDLGTCSTYVDDAGNELPNQELMTPVYVAFRGNWNEEIPEAYTADEAIWNTLTAGAVSTVAEE</sequence>
<evidence type="ECO:0000313" key="3">
    <source>
        <dbReference type="EMBL" id="HJG27334.1"/>
    </source>
</evidence>
<name>A0A921IID5_9FIRM</name>
<feature type="transmembrane region" description="Helical" evidence="2">
    <location>
        <begin position="33"/>
        <end position="52"/>
    </location>
</feature>
<comment type="caution">
    <text evidence="3">The sequence shown here is derived from an EMBL/GenBank/DDBJ whole genome shotgun (WGS) entry which is preliminary data.</text>
</comment>
<feature type="region of interest" description="Disordered" evidence="1">
    <location>
        <begin position="1"/>
        <end position="21"/>
    </location>
</feature>
<dbReference type="EMBL" id="DYVE01000049">
    <property type="protein sequence ID" value="HJG27334.1"/>
    <property type="molecule type" value="Genomic_DNA"/>
</dbReference>
<reference evidence="3" key="2">
    <citation type="submission" date="2021-09" db="EMBL/GenBank/DDBJ databases">
        <authorList>
            <person name="Gilroy R."/>
        </authorList>
    </citation>
    <scope>NUCLEOTIDE SEQUENCE</scope>
    <source>
        <strain evidence="3">ChiBcec21-2208</strain>
    </source>
</reference>
<keyword evidence="2" id="KW-0472">Membrane</keyword>
<dbReference type="AlphaFoldDB" id="A0A921IID5"/>
<keyword evidence="2" id="KW-1133">Transmembrane helix</keyword>
<evidence type="ECO:0000256" key="2">
    <source>
        <dbReference type="SAM" id="Phobius"/>
    </source>
</evidence>